<dbReference type="PANTHER" id="PTHR45931">
    <property type="entry name" value="SI:CH211-59O9.10"/>
    <property type="match status" value="1"/>
</dbReference>
<evidence type="ECO:0000256" key="5">
    <source>
        <dbReference type="ARBA" id="ARBA00022723"/>
    </source>
</evidence>
<evidence type="ECO:0000313" key="13">
    <source>
        <dbReference type="EMBL" id="SSX26993.1"/>
    </source>
</evidence>
<dbReference type="GO" id="GO:0006511">
    <property type="term" value="P:ubiquitin-dependent protein catabolic process"/>
    <property type="evidence" value="ECO:0007669"/>
    <property type="project" value="TreeGrafter"/>
</dbReference>
<dbReference type="PANTHER" id="PTHR45931:SF3">
    <property type="entry name" value="RING ZINC FINGER-CONTAINING PROTEIN"/>
    <property type="match status" value="1"/>
</dbReference>
<feature type="compositionally biased region" description="Basic and acidic residues" evidence="10">
    <location>
        <begin position="321"/>
        <end position="330"/>
    </location>
</feature>
<dbReference type="EMBL" id="UFQT01000755">
    <property type="protein sequence ID" value="SSX26993.1"/>
    <property type="molecule type" value="Genomic_DNA"/>
</dbReference>
<evidence type="ECO:0000256" key="10">
    <source>
        <dbReference type="SAM" id="MobiDB-lite"/>
    </source>
</evidence>
<dbReference type="Gene3D" id="3.30.40.10">
    <property type="entry name" value="Zinc/RING finger domain, C3HC4 (zinc finger)"/>
    <property type="match status" value="1"/>
</dbReference>
<keyword evidence="6 9" id="KW-0863">Zinc-finger</keyword>
<organism evidence="13">
    <name type="scientific">Culicoides sonorensis</name>
    <name type="common">Biting midge</name>
    <dbReference type="NCBI Taxonomy" id="179676"/>
    <lineage>
        <taxon>Eukaryota</taxon>
        <taxon>Metazoa</taxon>
        <taxon>Ecdysozoa</taxon>
        <taxon>Arthropoda</taxon>
        <taxon>Hexapoda</taxon>
        <taxon>Insecta</taxon>
        <taxon>Pterygota</taxon>
        <taxon>Neoptera</taxon>
        <taxon>Endopterygota</taxon>
        <taxon>Diptera</taxon>
        <taxon>Nematocera</taxon>
        <taxon>Chironomoidea</taxon>
        <taxon>Ceratopogonidae</taxon>
        <taxon>Ceratopogoninae</taxon>
        <taxon>Culicoides</taxon>
        <taxon>Monoculicoides</taxon>
    </lineage>
</organism>
<feature type="compositionally biased region" description="Low complexity" evidence="10">
    <location>
        <begin position="284"/>
        <end position="320"/>
    </location>
</feature>
<gene>
    <name evidence="13" type="primary">CSON014064</name>
</gene>
<dbReference type="Pfam" id="PF14369">
    <property type="entry name" value="Zn_ribbon_19"/>
    <property type="match status" value="1"/>
</dbReference>
<comment type="pathway">
    <text evidence="2">Protein modification; protein ubiquitination.</text>
</comment>
<evidence type="ECO:0000256" key="1">
    <source>
        <dbReference type="ARBA" id="ARBA00000900"/>
    </source>
</evidence>
<dbReference type="GO" id="GO:0008270">
    <property type="term" value="F:zinc ion binding"/>
    <property type="evidence" value="ECO:0007669"/>
    <property type="project" value="UniProtKB-KW"/>
</dbReference>
<dbReference type="InterPro" id="IPR001841">
    <property type="entry name" value="Znf_RING"/>
</dbReference>
<dbReference type="EC" id="2.3.2.27" evidence="3"/>
<feature type="region of interest" description="Disordered" evidence="10">
    <location>
        <begin position="277"/>
        <end position="338"/>
    </location>
</feature>
<dbReference type="PROSITE" id="PS50089">
    <property type="entry name" value="ZF_RING_2"/>
    <property type="match status" value="1"/>
</dbReference>
<name>A0A336MDW7_CULSO</name>
<proteinExistence type="predicted"/>
<reference evidence="12" key="1">
    <citation type="submission" date="2018-04" db="EMBL/GenBank/DDBJ databases">
        <authorList>
            <person name="Go L.Y."/>
            <person name="Mitchell J.A."/>
        </authorList>
    </citation>
    <scope>NUCLEOTIDE SEQUENCE</scope>
    <source>
        <tissue evidence="12">Whole organism</tissue>
    </source>
</reference>
<reference evidence="13" key="2">
    <citation type="submission" date="2018-07" db="EMBL/GenBank/DDBJ databases">
        <authorList>
            <person name="Quirk P.G."/>
            <person name="Krulwich T.A."/>
        </authorList>
    </citation>
    <scope>NUCLEOTIDE SEQUENCE</scope>
</reference>
<protein>
    <recommendedName>
        <fullName evidence="3">RING-type E3 ubiquitin transferase</fullName>
        <ecNumber evidence="3">2.3.2.27</ecNumber>
    </recommendedName>
</protein>
<evidence type="ECO:0000256" key="7">
    <source>
        <dbReference type="ARBA" id="ARBA00022786"/>
    </source>
</evidence>
<dbReference type="FunFam" id="3.30.40.10:FF:000069">
    <property type="entry name" value="E3 ubiquitin-protein ligase RNF115"/>
    <property type="match status" value="1"/>
</dbReference>
<keyword evidence="5" id="KW-0479">Metal-binding</keyword>
<dbReference type="OMA" id="DERSADN"/>
<evidence type="ECO:0000256" key="2">
    <source>
        <dbReference type="ARBA" id="ARBA00004906"/>
    </source>
</evidence>
<evidence type="ECO:0000256" key="6">
    <source>
        <dbReference type="ARBA" id="ARBA00022771"/>
    </source>
</evidence>
<dbReference type="Pfam" id="PF13639">
    <property type="entry name" value="zf-RING_2"/>
    <property type="match status" value="1"/>
</dbReference>
<sequence>MEAESVPAENSRYFCHSCNTEIDGVSTDFKCPHCLDGFIEELPQSQVSPANQMSVDEGASNGMTDYHALRLANEIISNPMLTPLLMTTSGARPFHDGEGSSDAMNGGRVRIRGGRGRDFNITNFDTILQDILISVSGGEGTPMFFMGNPGDYAWGREGLDSIVTQLLNQMDNTGPPPLEKEKIDELPTVAIDQEQVDMKLQCSVCWEDFQLNENVRKLPCLHVFHNDCICPWLSNHGTCPICRKSLVAETNTSADQQRTSLSAAAQAVANTIRNVTAAIRPRGSSDTTAPASTSQASSSASSTSGGNSSNSNSSNQPQNSHRSDRMRDDDGNIDFDFD</sequence>
<comment type="catalytic activity">
    <reaction evidence="1">
        <text>S-ubiquitinyl-[E2 ubiquitin-conjugating enzyme]-L-cysteine + [acceptor protein]-L-lysine = [E2 ubiquitin-conjugating enzyme]-L-cysteine + N(6)-ubiquitinyl-[acceptor protein]-L-lysine.</text>
        <dbReference type="EC" id="2.3.2.27"/>
    </reaction>
</comment>
<dbReference type="InterPro" id="IPR013083">
    <property type="entry name" value="Znf_RING/FYVE/PHD"/>
</dbReference>
<evidence type="ECO:0000313" key="12">
    <source>
        <dbReference type="EMBL" id="SSX06647.1"/>
    </source>
</evidence>
<accession>A0A336MDW7</accession>
<dbReference type="AlphaFoldDB" id="A0A336MDW7"/>
<evidence type="ECO:0000259" key="11">
    <source>
        <dbReference type="PROSITE" id="PS50089"/>
    </source>
</evidence>
<evidence type="ECO:0000256" key="9">
    <source>
        <dbReference type="PROSITE-ProRule" id="PRU00175"/>
    </source>
</evidence>
<keyword evidence="7" id="KW-0833">Ubl conjugation pathway</keyword>
<dbReference type="GO" id="GO:0000209">
    <property type="term" value="P:protein polyubiquitination"/>
    <property type="evidence" value="ECO:0007669"/>
    <property type="project" value="UniProtKB-ARBA"/>
</dbReference>
<dbReference type="VEuPathDB" id="VectorBase:CSON014064"/>
<dbReference type="SUPFAM" id="SSF57850">
    <property type="entry name" value="RING/U-box"/>
    <property type="match status" value="1"/>
</dbReference>
<dbReference type="EMBL" id="UFQS01000755">
    <property type="protein sequence ID" value="SSX06647.1"/>
    <property type="molecule type" value="Genomic_DNA"/>
</dbReference>
<evidence type="ECO:0000256" key="3">
    <source>
        <dbReference type="ARBA" id="ARBA00012483"/>
    </source>
</evidence>
<feature type="domain" description="RING-type" evidence="11">
    <location>
        <begin position="202"/>
        <end position="243"/>
    </location>
</feature>
<evidence type="ECO:0000256" key="8">
    <source>
        <dbReference type="ARBA" id="ARBA00022833"/>
    </source>
</evidence>
<keyword evidence="4" id="KW-0808">Transferase</keyword>
<keyword evidence="8" id="KW-0862">Zinc</keyword>
<evidence type="ECO:0000256" key="4">
    <source>
        <dbReference type="ARBA" id="ARBA00022679"/>
    </source>
</evidence>
<dbReference type="GO" id="GO:0061630">
    <property type="term" value="F:ubiquitin protein ligase activity"/>
    <property type="evidence" value="ECO:0007669"/>
    <property type="project" value="UniProtKB-EC"/>
</dbReference>
<dbReference type="InterPro" id="IPR051834">
    <property type="entry name" value="RING_finger_E3_ligase"/>
</dbReference>
<dbReference type="SMART" id="SM00184">
    <property type="entry name" value="RING"/>
    <property type="match status" value="1"/>
</dbReference>
<dbReference type="GO" id="GO:0005634">
    <property type="term" value="C:nucleus"/>
    <property type="evidence" value="ECO:0007669"/>
    <property type="project" value="TreeGrafter"/>
</dbReference>
<dbReference type="InterPro" id="IPR039525">
    <property type="entry name" value="RNF126-like_zinc-ribbon"/>
</dbReference>